<gene>
    <name evidence="1" type="ORF">B0T24DRAFT_540646</name>
</gene>
<dbReference type="AlphaFoldDB" id="A0AAE0JRF2"/>
<dbReference type="Proteomes" id="UP001287356">
    <property type="component" value="Unassembled WGS sequence"/>
</dbReference>
<accession>A0AAE0JRF2</accession>
<proteinExistence type="predicted"/>
<reference evidence="1" key="1">
    <citation type="journal article" date="2023" name="Mol. Phylogenet. Evol.">
        <title>Genome-scale phylogeny and comparative genomics of the fungal order Sordariales.</title>
        <authorList>
            <person name="Hensen N."/>
            <person name="Bonometti L."/>
            <person name="Westerberg I."/>
            <person name="Brannstrom I.O."/>
            <person name="Guillou S."/>
            <person name="Cros-Aarteil S."/>
            <person name="Calhoun S."/>
            <person name="Haridas S."/>
            <person name="Kuo A."/>
            <person name="Mondo S."/>
            <person name="Pangilinan J."/>
            <person name="Riley R."/>
            <person name="LaButti K."/>
            <person name="Andreopoulos B."/>
            <person name="Lipzen A."/>
            <person name="Chen C."/>
            <person name="Yan M."/>
            <person name="Daum C."/>
            <person name="Ng V."/>
            <person name="Clum A."/>
            <person name="Steindorff A."/>
            <person name="Ohm R.A."/>
            <person name="Martin F."/>
            <person name="Silar P."/>
            <person name="Natvig D.O."/>
            <person name="Lalanne C."/>
            <person name="Gautier V."/>
            <person name="Ament-Velasquez S.L."/>
            <person name="Kruys A."/>
            <person name="Hutchinson M.I."/>
            <person name="Powell A.J."/>
            <person name="Barry K."/>
            <person name="Miller A.N."/>
            <person name="Grigoriev I.V."/>
            <person name="Debuchy R."/>
            <person name="Gladieux P."/>
            <person name="Hiltunen Thoren M."/>
            <person name="Johannesson H."/>
        </authorList>
    </citation>
    <scope>NUCLEOTIDE SEQUENCE</scope>
    <source>
        <strain evidence="1">CBS 958.72</strain>
    </source>
</reference>
<sequence length="85" mass="10271">EQNPKVIYDLIKKVLPRVTQEAVMDYIIEYSIIDRTTFGKMQDFLTRLRYLYKKIEELKAGVIEVYYTNLLVVKLKKTYPDRFLF</sequence>
<evidence type="ECO:0000313" key="2">
    <source>
        <dbReference type="Proteomes" id="UP001287356"/>
    </source>
</evidence>
<organism evidence="1 2">
    <name type="scientific">Lasiosphaeria ovina</name>
    <dbReference type="NCBI Taxonomy" id="92902"/>
    <lineage>
        <taxon>Eukaryota</taxon>
        <taxon>Fungi</taxon>
        <taxon>Dikarya</taxon>
        <taxon>Ascomycota</taxon>
        <taxon>Pezizomycotina</taxon>
        <taxon>Sordariomycetes</taxon>
        <taxon>Sordariomycetidae</taxon>
        <taxon>Sordariales</taxon>
        <taxon>Lasiosphaeriaceae</taxon>
        <taxon>Lasiosphaeria</taxon>
    </lineage>
</organism>
<evidence type="ECO:0000313" key="1">
    <source>
        <dbReference type="EMBL" id="KAK3358342.1"/>
    </source>
</evidence>
<reference evidence="1" key="2">
    <citation type="submission" date="2023-06" db="EMBL/GenBank/DDBJ databases">
        <authorList>
            <consortium name="Lawrence Berkeley National Laboratory"/>
            <person name="Haridas S."/>
            <person name="Hensen N."/>
            <person name="Bonometti L."/>
            <person name="Westerberg I."/>
            <person name="Brannstrom I.O."/>
            <person name="Guillou S."/>
            <person name="Cros-Aarteil S."/>
            <person name="Calhoun S."/>
            <person name="Kuo A."/>
            <person name="Mondo S."/>
            <person name="Pangilinan J."/>
            <person name="Riley R."/>
            <person name="Labutti K."/>
            <person name="Andreopoulos B."/>
            <person name="Lipzen A."/>
            <person name="Chen C."/>
            <person name="Yanf M."/>
            <person name="Daum C."/>
            <person name="Ng V."/>
            <person name="Clum A."/>
            <person name="Steindorff A."/>
            <person name="Ohm R."/>
            <person name="Martin F."/>
            <person name="Silar P."/>
            <person name="Natvig D."/>
            <person name="Lalanne C."/>
            <person name="Gautier V."/>
            <person name="Ament-Velasquez S.L."/>
            <person name="Kruys A."/>
            <person name="Hutchinson M.I."/>
            <person name="Powell A.J."/>
            <person name="Barry K."/>
            <person name="Miller A.N."/>
            <person name="Grigoriev I.V."/>
            <person name="Debuchy R."/>
            <person name="Gladieux P."/>
            <person name="Thoren M.H."/>
            <person name="Johannesson H."/>
        </authorList>
    </citation>
    <scope>NUCLEOTIDE SEQUENCE</scope>
    <source>
        <strain evidence="1">CBS 958.72</strain>
    </source>
</reference>
<keyword evidence="2" id="KW-1185">Reference proteome</keyword>
<protein>
    <submittedName>
        <fullName evidence="1">Uncharacterized protein</fullName>
    </submittedName>
</protein>
<name>A0AAE0JRF2_9PEZI</name>
<feature type="non-terminal residue" evidence="1">
    <location>
        <position position="1"/>
    </location>
</feature>
<dbReference type="EMBL" id="JAULSN010000017">
    <property type="protein sequence ID" value="KAK3358342.1"/>
    <property type="molecule type" value="Genomic_DNA"/>
</dbReference>
<comment type="caution">
    <text evidence="1">The sequence shown here is derived from an EMBL/GenBank/DDBJ whole genome shotgun (WGS) entry which is preliminary data.</text>
</comment>